<comment type="caution">
    <text evidence="3">The sequence shown here is derived from an EMBL/GenBank/DDBJ whole genome shotgun (WGS) entry which is preliminary data.</text>
</comment>
<proteinExistence type="predicted"/>
<dbReference type="Proteomes" id="UP000886740">
    <property type="component" value="Unassembled WGS sequence"/>
</dbReference>
<dbReference type="AlphaFoldDB" id="A0A9D1X665"/>
<gene>
    <name evidence="3" type="ORF">H9977_01180</name>
</gene>
<dbReference type="Pfam" id="PF19775">
    <property type="entry name" value="DUF6261"/>
    <property type="match status" value="1"/>
</dbReference>
<dbReference type="EMBL" id="DXEL01000011">
    <property type="protein sequence ID" value="HIX73658.1"/>
    <property type="molecule type" value="Genomic_DNA"/>
</dbReference>
<reference evidence="3" key="2">
    <citation type="submission" date="2021-04" db="EMBL/GenBank/DDBJ databases">
        <authorList>
            <person name="Gilroy R."/>
        </authorList>
    </citation>
    <scope>NUCLEOTIDE SEQUENCE</scope>
    <source>
        <strain evidence="3">ChiGjej6B6-14162</strain>
    </source>
</reference>
<feature type="region of interest" description="Disordered" evidence="2">
    <location>
        <begin position="227"/>
        <end position="267"/>
    </location>
</feature>
<accession>A0A9D1X665</accession>
<evidence type="ECO:0000313" key="3">
    <source>
        <dbReference type="EMBL" id="HIX73658.1"/>
    </source>
</evidence>
<evidence type="ECO:0000313" key="4">
    <source>
        <dbReference type="Proteomes" id="UP000886740"/>
    </source>
</evidence>
<evidence type="ECO:0000256" key="2">
    <source>
        <dbReference type="SAM" id="MobiDB-lite"/>
    </source>
</evidence>
<reference evidence="3" key="1">
    <citation type="journal article" date="2021" name="PeerJ">
        <title>Extensive microbial diversity within the chicken gut microbiome revealed by metagenomics and culture.</title>
        <authorList>
            <person name="Gilroy R."/>
            <person name="Ravi A."/>
            <person name="Getino M."/>
            <person name="Pursley I."/>
            <person name="Horton D.L."/>
            <person name="Alikhan N.F."/>
            <person name="Baker D."/>
            <person name="Gharbi K."/>
            <person name="Hall N."/>
            <person name="Watson M."/>
            <person name="Adriaenssens E.M."/>
            <person name="Foster-Nyarko E."/>
            <person name="Jarju S."/>
            <person name="Secka A."/>
            <person name="Antonio M."/>
            <person name="Oren A."/>
            <person name="Chaudhuri R.R."/>
            <person name="La Ragione R."/>
            <person name="Hildebrand F."/>
            <person name="Pallen M.J."/>
        </authorList>
    </citation>
    <scope>NUCLEOTIDE SEQUENCE</scope>
    <source>
        <strain evidence="3">ChiGjej6B6-14162</strain>
    </source>
</reference>
<name>A0A9D1X665_9BACT</name>
<sequence length="267" mass="29156">MGTKIDSIYLGKMPNGAHFIYMEMTIERIEEDETIKAKIAAELAALKSAFQVEDDCLKISQKNALTDRIGSADTRRDGYYSGYRGSVKGFLKLPAGEMLDAALALDQHMTDYKIDTRAQLDRQTGMMTNFIADLETRFATQVELLGLTSFVTNMKEANDEVRALLKERDTANASKETGAMKAARQATDNAYRAAIEKVNAYALIEGPMDYQAFIDGMNAQIARYKREVLGQSSSQSAPAPETPDPTPETPGETDPDGGDEGGSPEGV</sequence>
<evidence type="ECO:0000256" key="1">
    <source>
        <dbReference type="SAM" id="Coils"/>
    </source>
</evidence>
<protein>
    <recommendedName>
        <fullName evidence="5">Cell surface protein</fullName>
    </recommendedName>
</protein>
<feature type="coiled-coil region" evidence="1">
    <location>
        <begin position="147"/>
        <end position="174"/>
    </location>
</feature>
<keyword evidence="1" id="KW-0175">Coiled coil</keyword>
<dbReference type="InterPro" id="IPR046228">
    <property type="entry name" value="DUF6261"/>
</dbReference>
<evidence type="ECO:0008006" key="5">
    <source>
        <dbReference type="Google" id="ProtNLM"/>
    </source>
</evidence>
<organism evidence="3 4">
    <name type="scientific">Candidatus Parabacteroides intestinipullorum</name>
    <dbReference type="NCBI Taxonomy" id="2838723"/>
    <lineage>
        <taxon>Bacteria</taxon>
        <taxon>Pseudomonadati</taxon>
        <taxon>Bacteroidota</taxon>
        <taxon>Bacteroidia</taxon>
        <taxon>Bacteroidales</taxon>
        <taxon>Tannerellaceae</taxon>
        <taxon>Parabacteroides</taxon>
    </lineage>
</organism>